<dbReference type="Pfam" id="PF07589">
    <property type="entry name" value="PEP-CTERM"/>
    <property type="match status" value="1"/>
</dbReference>
<dbReference type="RefSeq" id="WP_245742448.1">
    <property type="nucleotide sequence ID" value="NZ_FOHZ01000002.1"/>
</dbReference>
<sequence length="215" mass="22322">MNRILLTTSFLASAVLAGMSFVGAASAAPTYCSASDPNPDGLSTSDMTWEGGTASDCYGVVSGNPDYNAGAIFSNDWGIFDYLVKDGGNTTGTVGGVQFTLDADLNTDSGNWGLSWTEVGSPGLPITLDFVAILKGSDRYASYLFEGITFSNADTSGSGSFDINFTNNGGQTPDLSHLSLFVRMAEVPVPEPGSLALLGLGLIGLRFARQRSKAA</sequence>
<organism evidence="3 4">
    <name type="scientific">Marinobacter segnicrescens</name>
    <dbReference type="NCBI Taxonomy" id="430453"/>
    <lineage>
        <taxon>Bacteria</taxon>
        <taxon>Pseudomonadati</taxon>
        <taxon>Pseudomonadota</taxon>
        <taxon>Gammaproteobacteria</taxon>
        <taxon>Pseudomonadales</taxon>
        <taxon>Marinobacteraceae</taxon>
        <taxon>Marinobacter</taxon>
    </lineage>
</organism>
<dbReference type="EMBL" id="FOHZ01000002">
    <property type="protein sequence ID" value="SES88347.1"/>
    <property type="molecule type" value="Genomic_DNA"/>
</dbReference>
<name>A0A1I0A2I0_9GAMM</name>
<accession>A0A1I0A2I0</accession>
<dbReference type="Proteomes" id="UP000198762">
    <property type="component" value="Unassembled WGS sequence"/>
</dbReference>
<evidence type="ECO:0000313" key="3">
    <source>
        <dbReference type="EMBL" id="SES88347.1"/>
    </source>
</evidence>
<proteinExistence type="predicted"/>
<reference evidence="4" key="1">
    <citation type="submission" date="2016-10" db="EMBL/GenBank/DDBJ databases">
        <authorList>
            <person name="Varghese N."/>
            <person name="Submissions S."/>
        </authorList>
    </citation>
    <scope>NUCLEOTIDE SEQUENCE [LARGE SCALE GENOMIC DNA]</scope>
    <source>
        <strain evidence="4">CGMCC 1.6489</strain>
    </source>
</reference>
<keyword evidence="4" id="KW-1185">Reference proteome</keyword>
<evidence type="ECO:0000259" key="2">
    <source>
        <dbReference type="Pfam" id="PF07589"/>
    </source>
</evidence>
<feature type="chain" id="PRO_5011526037" evidence="1">
    <location>
        <begin position="28"/>
        <end position="215"/>
    </location>
</feature>
<feature type="domain" description="Ice-binding protein C-terminal" evidence="2">
    <location>
        <begin position="188"/>
        <end position="209"/>
    </location>
</feature>
<gene>
    <name evidence="3" type="ORF">SAMN04487962_102177</name>
</gene>
<dbReference type="InterPro" id="IPR013424">
    <property type="entry name" value="Ice-binding_C"/>
</dbReference>
<keyword evidence="1" id="KW-0732">Signal</keyword>
<dbReference type="NCBIfam" id="TIGR02595">
    <property type="entry name" value="PEP_CTERM"/>
    <property type="match status" value="1"/>
</dbReference>
<feature type="signal peptide" evidence="1">
    <location>
        <begin position="1"/>
        <end position="27"/>
    </location>
</feature>
<dbReference type="AlphaFoldDB" id="A0A1I0A2I0"/>
<protein>
    <submittedName>
        <fullName evidence="3">PEP-CTERM protein-sorting domain-containing protein</fullName>
    </submittedName>
</protein>
<evidence type="ECO:0000256" key="1">
    <source>
        <dbReference type="SAM" id="SignalP"/>
    </source>
</evidence>
<evidence type="ECO:0000313" key="4">
    <source>
        <dbReference type="Proteomes" id="UP000198762"/>
    </source>
</evidence>